<dbReference type="GO" id="GO:0006672">
    <property type="term" value="P:ceramide metabolic process"/>
    <property type="evidence" value="ECO:0007669"/>
    <property type="project" value="InterPro"/>
</dbReference>
<dbReference type="EC" id="3.5.1.-" evidence="8"/>
<evidence type="ECO:0000256" key="7">
    <source>
        <dbReference type="PIRSR" id="PIRSR608901-2"/>
    </source>
</evidence>
<feature type="transmembrane region" description="Helical" evidence="8">
    <location>
        <begin position="12"/>
        <end position="31"/>
    </location>
</feature>
<comment type="subcellular location">
    <subcellularLocation>
        <location evidence="1">Membrane</location>
        <topology evidence="1">Multi-pass membrane protein</topology>
    </subcellularLocation>
</comment>
<sequence>MNEFKQLKSKISSIDISIIFGIFYGLLWTYVHSLQTFVLIFQVHISMMVVGGMIKLIYLYRQPHHHVYRIKCLLLVYVSLIISAFVCWIMDQQLCEQMNSISRFNPQLHAWWHAIGAVHCHLGIVCAEAMRLLSIKYQQHQMKNFQTSKQPFKPEDQLHFNFYLGLPYVDYSKEKQTNKAKIQ</sequence>
<evidence type="ECO:0000256" key="4">
    <source>
        <dbReference type="ARBA" id="ARBA00022801"/>
    </source>
</evidence>
<keyword evidence="3 8" id="KW-0812">Transmembrane</keyword>
<evidence type="ECO:0000313" key="10">
    <source>
        <dbReference type="EMBL" id="CAF5127328.1"/>
    </source>
</evidence>
<comment type="function">
    <text evidence="8">Hydrolyzes the sphingolipid ceramide into sphingosine and free fatty acid.</text>
</comment>
<evidence type="ECO:0000256" key="3">
    <source>
        <dbReference type="ARBA" id="ARBA00022692"/>
    </source>
</evidence>
<comment type="similarity">
    <text evidence="2 8">Belongs to the alkaline ceramidase family.</text>
</comment>
<dbReference type="GO" id="GO:0006914">
    <property type="term" value="P:autophagy"/>
    <property type="evidence" value="ECO:0007669"/>
    <property type="project" value="InterPro"/>
</dbReference>
<keyword evidence="4 8" id="KW-0378">Hydrolase</keyword>
<dbReference type="InterPro" id="IPR008901">
    <property type="entry name" value="ACER"/>
</dbReference>
<keyword evidence="7" id="KW-0479">Metal-binding</keyword>
<dbReference type="EMBL" id="CAJOBH010246767">
    <property type="protein sequence ID" value="CAF5127328.1"/>
    <property type="molecule type" value="Genomic_DNA"/>
</dbReference>
<keyword evidence="5 8" id="KW-1133">Transmembrane helix</keyword>
<accession>A0A8S3BC67</accession>
<reference evidence="9" key="1">
    <citation type="submission" date="2021-02" db="EMBL/GenBank/DDBJ databases">
        <authorList>
            <person name="Nowell W R."/>
        </authorList>
    </citation>
    <scope>NUCLEOTIDE SEQUENCE</scope>
</reference>
<dbReference type="AlphaFoldDB" id="A0A8S3BC67"/>
<comment type="caution">
    <text evidence="9">The sequence shown here is derived from an EMBL/GenBank/DDBJ whole genome shotgun (WGS) entry which is preliminary data.</text>
</comment>
<dbReference type="InterPro" id="IPR044219">
    <property type="entry name" value="ACER_plant"/>
</dbReference>
<proteinExistence type="inferred from homology"/>
<protein>
    <recommendedName>
        <fullName evidence="8">Alkaline ceramidase</fullName>
        <ecNumber evidence="8">3.5.1.-</ecNumber>
    </recommendedName>
</protein>
<feature type="binding site" evidence="7">
    <location>
        <position position="109"/>
    </location>
    <ligand>
        <name>Zn(2+)</name>
        <dbReference type="ChEBI" id="CHEBI:29105"/>
        <note>catalytic</note>
    </ligand>
</feature>
<keyword evidence="6 8" id="KW-0472">Membrane</keyword>
<dbReference type="GO" id="GO:0016811">
    <property type="term" value="F:hydrolase activity, acting on carbon-nitrogen (but not peptide) bonds, in linear amides"/>
    <property type="evidence" value="ECO:0007669"/>
    <property type="project" value="InterPro"/>
</dbReference>
<dbReference type="GO" id="GO:0016020">
    <property type="term" value="C:membrane"/>
    <property type="evidence" value="ECO:0007669"/>
    <property type="project" value="UniProtKB-SubCell"/>
</dbReference>
<organism evidence="9 11">
    <name type="scientific">Rotaria magnacalcarata</name>
    <dbReference type="NCBI Taxonomy" id="392030"/>
    <lineage>
        <taxon>Eukaryota</taxon>
        <taxon>Metazoa</taxon>
        <taxon>Spiralia</taxon>
        <taxon>Gnathifera</taxon>
        <taxon>Rotifera</taxon>
        <taxon>Eurotatoria</taxon>
        <taxon>Bdelloidea</taxon>
        <taxon>Philodinida</taxon>
        <taxon>Philodinidae</taxon>
        <taxon>Rotaria</taxon>
    </lineage>
</organism>
<keyword evidence="8" id="KW-0443">Lipid metabolism</keyword>
<keyword evidence="7" id="KW-0862">Zinc</keyword>
<evidence type="ECO:0000256" key="2">
    <source>
        <dbReference type="ARBA" id="ARBA00009780"/>
    </source>
</evidence>
<dbReference type="EMBL" id="CAJOBJ010150195">
    <property type="protein sequence ID" value="CAF4802512.1"/>
    <property type="molecule type" value="Genomic_DNA"/>
</dbReference>
<evidence type="ECO:0000256" key="8">
    <source>
        <dbReference type="RuleBase" id="RU364079"/>
    </source>
</evidence>
<feature type="transmembrane region" description="Helical" evidence="8">
    <location>
        <begin position="37"/>
        <end position="60"/>
    </location>
</feature>
<dbReference type="GO" id="GO:0009651">
    <property type="term" value="P:response to salt stress"/>
    <property type="evidence" value="ECO:0007669"/>
    <property type="project" value="InterPro"/>
</dbReference>
<dbReference type="PANTHER" id="PTHR46852">
    <property type="entry name" value="ALKALINE CERAMIDASE"/>
    <property type="match status" value="1"/>
</dbReference>
<feature type="transmembrane region" description="Helical" evidence="8">
    <location>
        <begin position="72"/>
        <end position="91"/>
    </location>
</feature>
<dbReference type="PANTHER" id="PTHR46852:SF1">
    <property type="entry name" value="ALKALINE PHYTOCERAMIDASE FAMILY PROTEIN, EXPRESSED"/>
    <property type="match status" value="1"/>
</dbReference>
<name>A0A8S3BC67_9BILA</name>
<dbReference type="Proteomes" id="UP000681720">
    <property type="component" value="Unassembled WGS sequence"/>
</dbReference>
<dbReference type="GO" id="GO:0098542">
    <property type="term" value="P:defense response to other organism"/>
    <property type="evidence" value="ECO:0007669"/>
    <property type="project" value="InterPro"/>
</dbReference>
<evidence type="ECO:0000256" key="6">
    <source>
        <dbReference type="ARBA" id="ARBA00023136"/>
    </source>
</evidence>
<feature type="transmembrane region" description="Helical" evidence="8">
    <location>
        <begin position="111"/>
        <end position="133"/>
    </location>
</feature>
<comment type="cofactor">
    <cofactor evidence="7">
        <name>Zn(2+)</name>
        <dbReference type="ChEBI" id="CHEBI:29105"/>
    </cofactor>
</comment>
<comment type="caution">
    <text evidence="8">Lacks conserved residue(s) required for the propagation of feature annotation.</text>
</comment>
<dbReference type="Proteomes" id="UP000681967">
    <property type="component" value="Unassembled WGS sequence"/>
</dbReference>
<dbReference type="GO" id="GO:0046872">
    <property type="term" value="F:metal ion binding"/>
    <property type="evidence" value="ECO:0007669"/>
    <property type="project" value="UniProtKB-KW"/>
</dbReference>
<evidence type="ECO:0000256" key="1">
    <source>
        <dbReference type="ARBA" id="ARBA00004141"/>
    </source>
</evidence>
<evidence type="ECO:0000313" key="11">
    <source>
        <dbReference type="Proteomes" id="UP000681720"/>
    </source>
</evidence>
<evidence type="ECO:0000313" key="9">
    <source>
        <dbReference type="EMBL" id="CAF4802512.1"/>
    </source>
</evidence>
<evidence type="ECO:0000256" key="5">
    <source>
        <dbReference type="ARBA" id="ARBA00022989"/>
    </source>
</evidence>
<gene>
    <name evidence="10" type="ORF">BYL167_LOCUS67972</name>
    <name evidence="9" type="ORF">GIL414_LOCUS47225</name>
</gene>
<dbReference type="Pfam" id="PF05875">
    <property type="entry name" value="Ceramidase"/>
    <property type="match status" value="1"/>
</dbReference>
<feature type="binding site" evidence="7">
    <location>
        <position position="113"/>
    </location>
    <ligand>
        <name>Zn(2+)</name>
        <dbReference type="ChEBI" id="CHEBI:29105"/>
        <note>catalytic</note>
    </ligand>
</feature>